<dbReference type="PROSITE" id="PS50950">
    <property type="entry name" value="ZF_THAP"/>
    <property type="match status" value="1"/>
</dbReference>
<organism evidence="14 15">
    <name type="scientific">Macrosiphum euphorbiae</name>
    <name type="common">potato aphid</name>
    <dbReference type="NCBI Taxonomy" id="13131"/>
    <lineage>
        <taxon>Eukaryota</taxon>
        <taxon>Metazoa</taxon>
        <taxon>Ecdysozoa</taxon>
        <taxon>Arthropoda</taxon>
        <taxon>Hexapoda</taxon>
        <taxon>Insecta</taxon>
        <taxon>Pterygota</taxon>
        <taxon>Neoptera</taxon>
        <taxon>Paraneoptera</taxon>
        <taxon>Hemiptera</taxon>
        <taxon>Sternorrhyncha</taxon>
        <taxon>Aphidomorpha</taxon>
        <taxon>Aphidoidea</taxon>
        <taxon>Aphididae</taxon>
        <taxon>Macrosiphini</taxon>
        <taxon>Macrosiphum</taxon>
    </lineage>
</organism>
<dbReference type="GO" id="GO:0043565">
    <property type="term" value="F:sequence-specific DNA binding"/>
    <property type="evidence" value="ECO:0007669"/>
    <property type="project" value="InterPro"/>
</dbReference>
<evidence type="ECO:0000256" key="7">
    <source>
        <dbReference type="ARBA" id="ARBA00023054"/>
    </source>
</evidence>
<gene>
    <name evidence="14" type="ORF">MEUPH1_LOCUS4969</name>
</gene>
<evidence type="ECO:0000256" key="11">
    <source>
        <dbReference type="ARBA" id="ARBA00023306"/>
    </source>
</evidence>
<keyword evidence="5" id="KW-0862">Zinc</keyword>
<keyword evidence="11" id="KW-0131">Cell cycle</keyword>
<accession>A0AAV0VVQ4</accession>
<comment type="subcellular location">
    <subcellularLocation>
        <location evidence="1">Nucleus</location>
        <location evidence="1">Nucleoplasm</location>
    </subcellularLocation>
</comment>
<evidence type="ECO:0000256" key="8">
    <source>
        <dbReference type="ARBA" id="ARBA00023125"/>
    </source>
</evidence>
<sequence length="311" mass="36677">MVQRCFVPECTTGNYRYNKQQKTSGLRNRSLFKPPQNQRLFAKWFVAIPRKDKVLSESSRVCELHFKENDIIRYDETILFDGTVDVVKRIRALLRKGAVPCIFPNLPCSLTEHNNETNYIEPPTERFLYNKKKKSKLIPARSDTSEMQCSENIEENINQQFSFQYLKKNLNKLEKPDSKWMFELKDDEVELVRWNRQCSKKITISNDLKIKIFFSGIEILFDHIINTILLSMDETNKLLNYIHSLIECKGIMTTENNITRRSITCKGYVEIRLGQRGPKSNYCFDCRIARKKMADGLRRKVLKLENKIQKK</sequence>
<dbReference type="AlphaFoldDB" id="A0AAV0VVQ4"/>
<keyword evidence="7" id="KW-0175">Coiled coil</keyword>
<dbReference type="Pfam" id="PF05485">
    <property type="entry name" value="THAP"/>
    <property type="match status" value="1"/>
</dbReference>
<keyword evidence="6" id="KW-0805">Transcription regulation</keyword>
<evidence type="ECO:0000256" key="5">
    <source>
        <dbReference type="ARBA" id="ARBA00022833"/>
    </source>
</evidence>
<comment type="caution">
    <text evidence="14">The sequence shown here is derived from an EMBL/GenBank/DDBJ whole genome shotgun (WGS) entry which is preliminary data.</text>
</comment>
<dbReference type="GO" id="GO:0005654">
    <property type="term" value="C:nucleoplasm"/>
    <property type="evidence" value="ECO:0007669"/>
    <property type="project" value="UniProtKB-SubCell"/>
</dbReference>
<protein>
    <recommendedName>
        <fullName evidence="13">THAP-type domain-containing protein</fullName>
    </recommendedName>
</protein>
<dbReference type="SMART" id="SM00980">
    <property type="entry name" value="THAP"/>
    <property type="match status" value="1"/>
</dbReference>
<dbReference type="EMBL" id="CARXXK010000001">
    <property type="protein sequence ID" value="CAI6348273.1"/>
    <property type="molecule type" value="Genomic_DNA"/>
</dbReference>
<keyword evidence="9" id="KW-0804">Transcription</keyword>
<keyword evidence="3" id="KW-0479">Metal-binding</keyword>
<comment type="similarity">
    <text evidence="2">Belongs to the THAP1 family.</text>
</comment>
<dbReference type="GO" id="GO:0008270">
    <property type="term" value="F:zinc ion binding"/>
    <property type="evidence" value="ECO:0007669"/>
    <property type="project" value="UniProtKB-KW"/>
</dbReference>
<dbReference type="PANTHER" id="PTHR46600">
    <property type="entry name" value="THAP DOMAIN-CONTAINING"/>
    <property type="match status" value="1"/>
</dbReference>
<reference evidence="14 15" key="1">
    <citation type="submission" date="2023-01" db="EMBL/GenBank/DDBJ databases">
        <authorList>
            <person name="Whitehead M."/>
        </authorList>
    </citation>
    <scope>NUCLEOTIDE SEQUENCE [LARGE SCALE GENOMIC DNA]</scope>
</reference>
<dbReference type="Gene3D" id="6.20.210.20">
    <property type="entry name" value="THAP domain"/>
    <property type="match status" value="1"/>
</dbReference>
<evidence type="ECO:0000256" key="3">
    <source>
        <dbReference type="ARBA" id="ARBA00022723"/>
    </source>
</evidence>
<dbReference type="InterPro" id="IPR026516">
    <property type="entry name" value="THAP1/10"/>
</dbReference>
<name>A0AAV0VVQ4_9HEMI</name>
<dbReference type="InterPro" id="IPR038441">
    <property type="entry name" value="THAP_Znf_sf"/>
</dbReference>
<evidence type="ECO:0000256" key="1">
    <source>
        <dbReference type="ARBA" id="ARBA00004642"/>
    </source>
</evidence>
<evidence type="ECO:0000259" key="13">
    <source>
        <dbReference type="PROSITE" id="PS50950"/>
    </source>
</evidence>
<keyword evidence="10" id="KW-0539">Nucleus</keyword>
<keyword evidence="15" id="KW-1185">Reference proteome</keyword>
<evidence type="ECO:0000256" key="10">
    <source>
        <dbReference type="ARBA" id="ARBA00023242"/>
    </source>
</evidence>
<keyword evidence="8 12" id="KW-0238">DNA-binding</keyword>
<dbReference type="Proteomes" id="UP001160148">
    <property type="component" value="Unassembled WGS sequence"/>
</dbReference>
<keyword evidence="4 12" id="KW-0863">Zinc-finger</keyword>
<proteinExistence type="inferred from homology"/>
<evidence type="ECO:0000256" key="12">
    <source>
        <dbReference type="PROSITE-ProRule" id="PRU00309"/>
    </source>
</evidence>
<evidence type="ECO:0000256" key="6">
    <source>
        <dbReference type="ARBA" id="ARBA00023015"/>
    </source>
</evidence>
<dbReference type="PANTHER" id="PTHR46600:SF1">
    <property type="entry name" value="THAP DOMAIN-CONTAINING PROTEIN 1"/>
    <property type="match status" value="1"/>
</dbReference>
<evidence type="ECO:0000256" key="9">
    <source>
        <dbReference type="ARBA" id="ARBA00023163"/>
    </source>
</evidence>
<dbReference type="SUPFAM" id="SSF57716">
    <property type="entry name" value="Glucocorticoid receptor-like (DNA-binding domain)"/>
    <property type="match status" value="1"/>
</dbReference>
<evidence type="ECO:0000256" key="4">
    <source>
        <dbReference type="ARBA" id="ARBA00022771"/>
    </source>
</evidence>
<evidence type="ECO:0000313" key="15">
    <source>
        <dbReference type="Proteomes" id="UP001160148"/>
    </source>
</evidence>
<evidence type="ECO:0000256" key="2">
    <source>
        <dbReference type="ARBA" id="ARBA00006177"/>
    </source>
</evidence>
<evidence type="ECO:0000313" key="14">
    <source>
        <dbReference type="EMBL" id="CAI6348273.1"/>
    </source>
</evidence>
<dbReference type="InterPro" id="IPR006612">
    <property type="entry name" value="THAP_Znf"/>
</dbReference>
<feature type="domain" description="THAP-type" evidence="13">
    <location>
        <begin position="1"/>
        <end position="103"/>
    </location>
</feature>